<protein>
    <submittedName>
        <fullName evidence="1">Iron-sulfur cluster assembly scaffold protein</fullName>
    </submittedName>
</protein>
<dbReference type="KEGG" id="lcic:INQ41_06695"/>
<dbReference type="SUPFAM" id="SSF82649">
    <property type="entry name" value="SufE/NifU"/>
    <property type="match status" value="1"/>
</dbReference>
<reference evidence="1 2" key="1">
    <citation type="submission" date="2020-10" db="EMBL/GenBank/DDBJ databases">
        <title>complete genome sequencing of Lysobacter sp. H21R20.</title>
        <authorList>
            <person name="Bae J.-W."/>
            <person name="Lee S.-Y."/>
        </authorList>
    </citation>
    <scope>NUCLEOTIDE SEQUENCE [LARGE SCALE GENOMIC DNA]</scope>
    <source>
        <strain evidence="1 2">H21R20</strain>
    </source>
</reference>
<accession>A0A7S6UDS8</accession>
<dbReference type="Gene3D" id="3.90.1010.10">
    <property type="match status" value="1"/>
</dbReference>
<proteinExistence type="predicted"/>
<name>A0A7S6UDS8_9GAMM</name>
<dbReference type="EMBL" id="CP063656">
    <property type="protein sequence ID" value="QOW18427.1"/>
    <property type="molecule type" value="Genomic_DNA"/>
</dbReference>
<evidence type="ECO:0000313" key="1">
    <source>
        <dbReference type="EMBL" id="QOW18427.1"/>
    </source>
</evidence>
<sequence>METLYKALKKYVPRVRKDKRLLAPPARTVDVYSELCGSKLTLDAEIVDGRVADVGYRVRACSLGQAATAIAAQRAIGMDAAGLARVQTQLEKLLSGSSEPDAPLDWPEVEIFAAARQHSARHGAILLPFVAFQKLFANDDAPGGGATEGESV</sequence>
<dbReference type="RefSeq" id="WP_193983042.1">
    <property type="nucleotide sequence ID" value="NZ_CP063656.1"/>
</dbReference>
<evidence type="ECO:0000313" key="2">
    <source>
        <dbReference type="Proteomes" id="UP000594059"/>
    </source>
</evidence>
<dbReference type="Proteomes" id="UP000594059">
    <property type="component" value="Chromosome"/>
</dbReference>
<keyword evidence="2" id="KW-1185">Reference proteome</keyword>
<dbReference type="AlphaFoldDB" id="A0A7S6UDS8"/>
<organism evidence="1 2">
    <name type="scientific">Novilysobacter ciconiae</name>
    <dbReference type="NCBI Taxonomy" id="2781022"/>
    <lineage>
        <taxon>Bacteria</taxon>
        <taxon>Pseudomonadati</taxon>
        <taxon>Pseudomonadota</taxon>
        <taxon>Gammaproteobacteria</taxon>
        <taxon>Lysobacterales</taxon>
        <taxon>Lysobacteraceae</taxon>
        <taxon>Novilysobacter</taxon>
    </lineage>
</organism>
<gene>
    <name evidence="1" type="ORF">INQ41_06695</name>
</gene>